<protein>
    <recommendedName>
        <fullName evidence="10">Homeobox domain-containing protein</fullName>
    </recommendedName>
</protein>
<comment type="similarity">
    <text evidence="2">Belongs to the HD-ZIP homeobox family. Class II subfamily.</text>
</comment>
<dbReference type="Proteomes" id="UP001642360">
    <property type="component" value="Unassembled WGS sequence"/>
</dbReference>
<reference evidence="11 12" key="1">
    <citation type="submission" date="2024-02" db="EMBL/GenBank/DDBJ databases">
        <authorList>
            <person name="Vignale AGUSTIN F."/>
            <person name="Sosa J E."/>
            <person name="Modenutti C."/>
        </authorList>
    </citation>
    <scope>NUCLEOTIDE SEQUENCE [LARGE SCALE GENOMIC DNA]</scope>
</reference>
<proteinExistence type="inferred from homology"/>
<evidence type="ECO:0000256" key="9">
    <source>
        <dbReference type="SAM" id="MobiDB-lite"/>
    </source>
</evidence>
<dbReference type="PANTHER" id="PTHR45714:SF39">
    <property type="entry name" value="HOMEOBOX-LEUCINE ZIPPER PROTEIN HAT14"/>
    <property type="match status" value="1"/>
</dbReference>
<evidence type="ECO:0000256" key="1">
    <source>
        <dbReference type="ARBA" id="ARBA00004123"/>
    </source>
</evidence>
<dbReference type="Gene3D" id="1.10.10.60">
    <property type="entry name" value="Homeodomain-like"/>
    <property type="match status" value="1"/>
</dbReference>
<dbReference type="AlphaFoldDB" id="A0ABC8TKG6"/>
<evidence type="ECO:0000256" key="7">
    <source>
        <dbReference type="PROSITE-ProRule" id="PRU00108"/>
    </source>
</evidence>
<feature type="DNA-binding region" description="Homeobox" evidence="7">
    <location>
        <begin position="191"/>
        <end position="250"/>
    </location>
</feature>
<comment type="subcellular location">
    <subcellularLocation>
        <location evidence="1 7 8">Nucleus</location>
    </subcellularLocation>
</comment>
<keyword evidence="12" id="KW-1185">Reference proteome</keyword>
<accession>A0ABC8TKG6</accession>
<dbReference type="PANTHER" id="PTHR45714">
    <property type="entry name" value="HOMEOBOX-LEUCINE ZIPPER PROTEIN HAT14"/>
    <property type="match status" value="1"/>
</dbReference>
<keyword evidence="3" id="KW-0805">Transcription regulation</keyword>
<evidence type="ECO:0000256" key="5">
    <source>
        <dbReference type="ARBA" id="ARBA00023163"/>
    </source>
</evidence>
<evidence type="ECO:0000256" key="4">
    <source>
        <dbReference type="ARBA" id="ARBA00023125"/>
    </source>
</evidence>
<evidence type="ECO:0000256" key="3">
    <source>
        <dbReference type="ARBA" id="ARBA00023015"/>
    </source>
</evidence>
<dbReference type="SMART" id="SM00389">
    <property type="entry name" value="HOX"/>
    <property type="match status" value="1"/>
</dbReference>
<name>A0ABC8TKG6_9AQUA</name>
<dbReference type="InterPro" id="IPR050762">
    <property type="entry name" value="HD-ZIP_Homeobox_LZ_Class_II"/>
</dbReference>
<feature type="domain" description="Homeobox" evidence="10">
    <location>
        <begin position="189"/>
        <end position="249"/>
    </location>
</feature>
<dbReference type="InterPro" id="IPR001356">
    <property type="entry name" value="HD"/>
</dbReference>
<dbReference type="InterPro" id="IPR009057">
    <property type="entry name" value="Homeodomain-like_sf"/>
</dbReference>
<dbReference type="Pfam" id="PF00046">
    <property type="entry name" value="Homeodomain"/>
    <property type="match status" value="1"/>
</dbReference>
<evidence type="ECO:0000313" key="11">
    <source>
        <dbReference type="EMBL" id="CAK9169954.1"/>
    </source>
</evidence>
<keyword evidence="6 7" id="KW-0539">Nucleus</keyword>
<keyword evidence="4 7" id="KW-0238">DNA-binding</keyword>
<dbReference type="SUPFAM" id="SSF46689">
    <property type="entry name" value="Homeodomain-like"/>
    <property type="match status" value="1"/>
</dbReference>
<evidence type="ECO:0000259" key="10">
    <source>
        <dbReference type="PROSITE" id="PS50071"/>
    </source>
</evidence>
<organism evidence="11 12">
    <name type="scientific">Ilex paraguariensis</name>
    <name type="common">yerba mate</name>
    <dbReference type="NCBI Taxonomy" id="185542"/>
    <lineage>
        <taxon>Eukaryota</taxon>
        <taxon>Viridiplantae</taxon>
        <taxon>Streptophyta</taxon>
        <taxon>Embryophyta</taxon>
        <taxon>Tracheophyta</taxon>
        <taxon>Spermatophyta</taxon>
        <taxon>Magnoliopsida</taxon>
        <taxon>eudicotyledons</taxon>
        <taxon>Gunneridae</taxon>
        <taxon>Pentapetalae</taxon>
        <taxon>asterids</taxon>
        <taxon>campanulids</taxon>
        <taxon>Aquifoliales</taxon>
        <taxon>Aquifoliaceae</taxon>
        <taxon>Ilex</taxon>
    </lineage>
</organism>
<dbReference type="FunFam" id="1.10.10.60:FF:000192">
    <property type="entry name" value="Homeobox-leucine zipper protein HAT22"/>
    <property type="match status" value="1"/>
</dbReference>
<dbReference type="GO" id="GO:0005634">
    <property type="term" value="C:nucleus"/>
    <property type="evidence" value="ECO:0007669"/>
    <property type="project" value="UniProtKB-SubCell"/>
</dbReference>
<evidence type="ECO:0000256" key="6">
    <source>
        <dbReference type="ARBA" id="ARBA00023242"/>
    </source>
</evidence>
<gene>
    <name evidence="11" type="ORF">ILEXP_LOCUS39443</name>
</gene>
<evidence type="ECO:0000256" key="8">
    <source>
        <dbReference type="RuleBase" id="RU000682"/>
    </source>
</evidence>
<dbReference type="CDD" id="cd00086">
    <property type="entry name" value="homeodomain"/>
    <property type="match status" value="1"/>
</dbReference>
<evidence type="ECO:0000256" key="2">
    <source>
        <dbReference type="ARBA" id="ARBA00006074"/>
    </source>
</evidence>
<feature type="region of interest" description="Disordered" evidence="9">
    <location>
        <begin position="44"/>
        <end position="77"/>
    </location>
</feature>
<dbReference type="PROSITE" id="PS50071">
    <property type="entry name" value="HOMEOBOX_2"/>
    <property type="match status" value="1"/>
</dbReference>
<comment type="caution">
    <text evidence="11">The sequence shown here is derived from an EMBL/GenBank/DDBJ whole genome shotgun (WGS) entry which is preliminary data.</text>
</comment>
<keyword evidence="7 8" id="KW-0371">Homeobox</keyword>
<evidence type="ECO:0000313" key="12">
    <source>
        <dbReference type="Proteomes" id="UP001642360"/>
    </source>
</evidence>
<sequence>MELSLSLGDTPKPFIFLDKSQKMVNKDLGFCMATLGPLIINGRSEDKGDAGQSHRHSKTQRIIREEEDERRGSSDHPLVHLDLFPFSPVLRNQLPSQLRFPLLTQNLISEPGSSNGPGKPVEVNRQPLTAEEAEDGAATLSSPNSTVIPFQMDFSMYGSRRSKRDLEATLTEVEAERGICSRGIDEEENGLPRKKLRLTKEQSAFLEEIFKEHHTLNPKQKLVLAKQLNLRPRQVEVWFQNRRASWVLLVYGSCMKWARFKPQTSGPEGEAEHDTGVVHMPSTMDVFLSSRTKPIDRWAQPVLHLKSWKKKVC</sequence>
<dbReference type="EMBL" id="CAUOFW020005403">
    <property type="protein sequence ID" value="CAK9169954.1"/>
    <property type="molecule type" value="Genomic_DNA"/>
</dbReference>
<keyword evidence="5" id="KW-0804">Transcription</keyword>
<dbReference type="GO" id="GO:0003677">
    <property type="term" value="F:DNA binding"/>
    <property type="evidence" value="ECO:0007669"/>
    <property type="project" value="UniProtKB-UniRule"/>
</dbReference>